<evidence type="ECO:0000313" key="1">
    <source>
        <dbReference type="EMBL" id="HIV27949.1"/>
    </source>
</evidence>
<gene>
    <name evidence="1" type="ORF">IAA64_08270</name>
</gene>
<dbReference type="AlphaFoldDB" id="A0A9D1P9B0"/>
<comment type="caution">
    <text evidence="1">The sequence shown here is derived from an EMBL/GenBank/DDBJ whole genome shotgun (WGS) entry which is preliminary data.</text>
</comment>
<protein>
    <submittedName>
        <fullName evidence="1">Uncharacterized protein</fullName>
    </submittedName>
</protein>
<organism evidence="1 2">
    <name type="scientific">Candidatus Ornithocaccomicrobium faecavium</name>
    <dbReference type="NCBI Taxonomy" id="2840890"/>
    <lineage>
        <taxon>Bacteria</taxon>
        <taxon>Bacillati</taxon>
        <taxon>Bacillota</taxon>
        <taxon>Clostridia</taxon>
        <taxon>Candidatus Ornithocaccomicrobium</taxon>
    </lineage>
</organism>
<reference evidence="1" key="1">
    <citation type="submission" date="2020-10" db="EMBL/GenBank/DDBJ databases">
        <authorList>
            <person name="Gilroy R."/>
        </authorList>
    </citation>
    <scope>NUCLEOTIDE SEQUENCE</scope>
    <source>
        <strain evidence="1">CHK183-6373</strain>
    </source>
</reference>
<evidence type="ECO:0000313" key="2">
    <source>
        <dbReference type="Proteomes" id="UP000886884"/>
    </source>
</evidence>
<dbReference type="Proteomes" id="UP000886884">
    <property type="component" value="Unassembled WGS sequence"/>
</dbReference>
<dbReference type="EMBL" id="DVOT01000146">
    <property type="protein sequence ID" value="HIV27949.1"/>
    <property type="molecule type" value="Genomic_DNA"/>
</dbReference>
<sequence>MVRLDPIPFDQVRSITFSVKDLQGLELTIVLFSRAKQRYARITVALQNDTSVEAPWANPIVCDTPISEKKFRRYFSAIQSFDVEGWKAQYGDASEGDSWSFRIEMKDGYVIHSQGCGDYPAEWFELVYLYDQLCPFWRCFATRRRAMPIGIVAG</sequence>
<accession>A0A9D1P9B0</accession>
<proteinExistence type="predicted"/>
<reference evidence="1" key="2">
    <citation type="journal article" date="2021" name="PeerJ">
        <title>Extensive microbial diversity within the chicken gut microbiome revealed by metagenomics and culture.</title>
        <authorList>
            <person name="Gilroy R."/>
            <person name="Ravi A."/>
            <person name="Getino M."/>
            <person name="Pursley I."/>
            <person name="Horton D.L."/>
            <person name="Alikhan N.F."/>
            <person name="Baker D."/>
            <person name="Gharbi K."/>
            <person name="Hall N."/>
            <person name="Watson M."/>
            <person name="Adriaenssens E.M."/>
            <person name="Foster-Nyarko E."/>
            <person name="Jarju S."/>
            <person name="Secka A."/>
            <person name="Antonio M."/>
            <person name="Oren A."/>
            <person name="Chaudhuri R.R."/>
            <person name="La Ragione R."/>
            <person name="Hildebrand F."/>
            <person name="Pallen M.J."/>
        </authorList>
    </citation>
    <scope>NUCLEOTIDE SEQUENCE</scope>
    <source>
        <strain evidence="1">CHK183-6373</strain>
    </source>
</reference>
<name>A0A9D1P9B0_9FIRM</name>